<evidence type="ECO:0000313" key="1">
    <source>
        <dbReference type="EMBL" id="EKC62288.1"/>
    </source>
</evidence>
<dbReference type="SUPFAM" id="SSF54211">
    <property type="entry name" value="Ribosomal protein S5 domain 2-like"/>
    <property type="match status" value="1"/>
</dbReference>
<dbReference type="Pfam" id="PF13541">
    <property type="entry name" value="ChlI"/>
    <property type="match status" value="1"/>
</dbReference>
<dbReference type="InterPro" id="IPR014721">
    <property type="entry name" value="Ribsml_uS5_D2-typ_fold_subgr"/>
</dbReference>
<sequence>MYSQVNGMGLFGMNAFKVTAEIMSSRGQPSFDIVGLGDLAVQESKMRIKGALSGIGISVSGQRLTVNLAPADVRKCGSLYDFTIIAAILAVNNIITDDLSDCAFIGEVSLGGSLVFTGGIISMR</sequence>
<proteinExistence type="predicted"/>
<protein>
    <submittedName>
        <fullName evidence="1">Mg chelatase, subunit ChlI</fullName>
    </submittedName>
</protein>
<organism evidence="1">
    <name type="scientific">human gut metagenome</name>
    <dbReference type="NCBI Taxonomy" id="408170"/>
    <lineage>
        <taxon>unclassified sequences</taxon>
        <taxon>metagenomes</taxon>
        <taxon>organismal metagenomes</taxon>
    </lineage>
</organism>
<name>K1SX45_9ZZZZ</name>
<dbReference type="InterPro" id="IPR020568">
    <property type="entry name" value="Ribosomal_Su5_D2-typ_SF"/>
</dbReference>
<comment type="caution">
    <text evidence="1">The sequence shown here is derived from an EMBL/GenBank/DDBJ whole genome shotgun (WGS) entry which is preliminary data.</text>
</comment>
<accession>K1SX45</accession>
<dbReference type="Gene3D" id="3.30.230.10">
    <property type="match status" value="1"/>
</dbReference>
<dbReference type="EMBL" id="AJWY01008049">
    <property type="protein sequence ID" value="EKC62288.1"/>
    <property type="molecule type" value="Genomic_DNA"/>
</dbReference>
<reference evidence="1" key="1">
    <citation type="journal article" date="2013" name="Environ. Microbiol.">
        <title>Microbiota from the distal guts of lean and obese adolescents exhibit partial functional redundancy besides clear differences in community structure.</title>
        <authorList>
            <person name="Ferrer M."/>
            <person name="Ruiz A."/>
            <person name="Lanza F."/>
            <person name="Haange S.B."/>
            <person name="Oberbach A."/>
            <person name="Till H."/>
            <person name="Bargiela R."/>
            <person name="Campoy C."/>
            <person name="Segura M.T."/>
            <person name="Richter M."/>
            <person name="von Bergen M."/>
            <person name="Seifert J."/>
            <person name="Suarez A."/>
        </authorList>
    </citation>
    <scope>NUCLEOTIDE SEQUENCE</scope>
</reference>
<dbReference type="AlphaFoldDB" id="K1SX45"/>
<gene>
    <name evidence="1" type="ORF">LEA_11918</name>
</gene>